<gene>
    <name evidence="2" type="ORF">HA332_02935</name>
</gene>
<dbReference type="Gene3D" id="3.40.50.300">
    <property type="entry name" value="P-loop containing nucleotide triphosphate hydrolases"/>
    <property type="match status" value="1"/>
</dbReference>
<dbReference type="InterPro" id="IPR027417">
    <property type="entry name" value="P-loop_NTPase"/>
</dbReference>
<accession>A0A832WUU7</accession>
<reference evidence="2" key="1">
    <citation type="journal article" date="2020" name="bioRxiv">
        <title>A rank-normalized archaeal taxonomy based on genome phylogeny resolves widespread incomplete and uneven classifications.</title>
        <authorList>
            <person name="Rinke C."/>
            <person name="Chuvochina M."/>
            <person name="Mussig A.J."/>
            <person name="Chaumeil P.-A."/>
            <person name="Waite D.W."/>
            <person name="Whitman W.B."/>
            <person name="Parks D.H."/>
            <person name="Hugenholtz P."/>
        </authorList>
    </citation>
    <scope>NUCLEOTIDE SEQUENCE</scope>
    <source>
        <strain evidence="2">UBA8838</strain>
    </source>
</reference>
<feature type="domain" description="ATPase" evidence="1">
    <location>
        <begin position="14"/>
        <end position="275"/>
    </location>
</feature>
<organism evidence="2 3">
    <name type="scientific">Sulfurisphaera tokodaii</name>
    <dbReference type="NCBI Taxonomy" id="111955"/>
    <lineage>
        <taxon>Archaea</taxon>
        <taxon>Thermoproteota</taxon>
        <taxon>Thermoprotei</taxon>
        <taxon>Sulfolobales</taxon>
        <taxon>Sulfolobaceae</taxon>
        <taxon>Sulfurisphaera</taxon>
    </lineage>
</organism>
<protein>
    <submittedName>
        <fullName evidence="2">ATP-binding protein</fullName>
    </submittedName>
</protein>
<dbReference type="RefSeq" id="WP_010979804.1">
    <property type="nucleotide sequence ID" value="NZ_BAABQO010000013.1"/>
</dbReference>
<sequence length="379" mass="43371">MWFIYGPPTPNPFGRDQEIDTLVRFMKNGQPVSLIGPRRIGKTSILLASLNKSSLPFVLISVEEFVRGEKGFNLAEFVSAYISNVTTTAYSFAGFKFQFVEKTKSYLKQIRELLGAIKVTLNVPELTALIEVILDKAQRNKNLSEELSRMLDLPQILAEKLGIQRMVIALDEFQYLKLAKQTSPEIFHIMRSKWQFHKNVTYVISGSATGMLKEIINTKTQPFYQFFYLMRVNPFDKEKSKEFLKKGFEIEGVNVNDNEVEEIVSYVDGFPAWLNLVGIKIVVERKPVNVILNSLPYDENVINAIEGDLRKLSPSARSVLRKLAYLGGKGRPKDLGNNIWAVNRALAQLIRYGYVEKEERGIYKILDPMIVHYFAERKI</sequence>
<evidence type="ECO:0000313" key="3">
    <source>
        <dbReference type="Proteomes" id="UP000646844"/>
    </source>
</evidence>
<dbReference type="OMA" id="HPQDTML"/>
<name>A0A832WUU7_9CREN</name>
<dbReference type="InterPro" id="IPR011579">
    <property type="entry name" value="ATPase_dom"/>
</dbReference>
<dbReference type="Gene3D" id="1.10.8.60">
    <property type="match status" value="1"/>
</dbReference>
<dbReference type="GeneID" id="1459791"/>
<dbReference type="Proteomes" id="UP000646844">
    <property type="component" value="Unassembled WGS sequence"/>
</dbReference>
<keyword evidence="2" id="KW-0067">ATP-binding</keyword>
<evidence type="ECO:0000313" key="2">
    <source>
        <dbReference type="EMBL" id="HII73356.1"/>
    </source>
</evidence>
<dbReference type="Pfam" id="PF01637">
    <property type="entry name" value="ATPase_2"/>
    <property type="match status" value="1"/>
</dbReference>
<keyword evidence="2" id="KW-0547">Nucleotide-binding</keyword>
<dbReference type="PANTHER" id="PTHR34301">
    <property type="entry name" value="DNA-BINDING PROTEIN-RELATED"/>
    <property type="match status" value="1"/>
</dbReference>
<dbReference type="PANTHER" id="PTHR34301:SF8">
    <property type="entry name" value="ATPASE DOMAIN-CONTAINING PROTEIN"/>
    <property type="match status" value="1"/>
</dbReference>
<comment type="caution">
    <text evidence="2">The sequence shown here is derived from an EMBL/GenBank/DDBJ whole genome shotgun (WGS) entry which is preliminary data.</text>
</comment>
<evidence type="ECO:0000259" key="1">
    <source>
        <dbReference type="Pfam" id="PF01637"/>
    </source>
</evidence>
<dbReference type="EMBL" id="DUJO01000013">
    <property type="protein sequence ID" value="HII73356.1"/>
    <property type="molecule type" value="Genomic_DNA"/>
</dbReference>
<dbReference type="AlphaFoldDB" id="A0A832WUU7"/>
<dbReference type="GO" id="GO:0005524">
    <property type="term" value="F:ATP binding"/>
    <property type="evidence" value="ECO:0007669"/>
    <property type="project" value="UniProtKB-KW"/>
</dbReference>
<proteinExistence type="predicted"/>
<dbReference type="SUPFAM" id="SSF52540">
    <property type="entry name" value="P-loop containing nucleoside triphosphate hydrolases"/>
    <property type="match status" value="1"/>
</dbReference>